<comment type="similarity">
    <text evidence="1">Belongs to the peptidase A24 family.</text>
</comment>
<evidence type="ECO:0000313" key="5">
    <source>
        <dbReference type="Proteomes" id="UP000778523"/>
    </source>
</evidence>
<sequence length="187" mass="18927">MGLLSLPAVALLLGLSLWHDIASRRIPNRVVLAGLIAGLALQLLLPAGGGLFMASAGSLGILSAGLGVVIGGVLLLPLYAFRVMGAGDVKLMAALGAFLGPLQVSGAVLLSLVAGGVLALVVALFTRALPQVMDNLRLMLLCTVAGRGSGLKISDLPTTGRLPYALAIACGTLAQILLARFTSWPLA</sequence>
<accession>A0ABX2IDX0</accession>
<evidence type="ECO:0000313" key="4">
    <source>
        <dbReference type="EMBL" id="NSL54726.1"/>
    </source>
</evidence>
<dbReference type="InterPro" id="IPR000045">
    <property type="entry name" value="Prepilin_IV_endopep_pep"/>
</dbReference>
<keyword evidence="2" id="KW-1133">Transmembrane helix</keyword>
<dbReference type="Gene3D" id="1.20.120.1220">
    <property type="match status" value="1"/>
</dbReference>
<dbReference type="Pfam" id="PF01478">
    <property type="entry name" value="Peptidase_A24"/>
    <property type="match status" value="1"/>
</dbReference>
<keyword evidence="2" id="KW-0812">Transmembrane</keyword>
<dbReference type="PANTHER" id="PTHR30487">
    <property type="entry name" value="TYPE 4 PREPILIN-LIKE PROTEINS LEADER PEPTIDE-PROCESSING ENZYME"/>
    <property type="match status" value="1"/>
</dbReference>
<feature type="transmembrane region" description="Helical" evidence="2">
    <location>
        <begin position="162"/>
        <end position="181"/>
    </location>
</feature>
<protein>
    <submittedName>
        <fullName evidence="4">Prepilin peptidase</fullName>
    </submittedName>
</protein>
<comment type="caution">
    <text evidence="4">The sequence shown here is derived from an EMBL/GenBank/DDBJ whole genome shotgun (WGS) entry which is preliminary data.</text>
</comment>
<proteinExistence type="inferred from homology"/>
<evidence type="ECO:0000256" key="2">
    <source>
        <dbReference type="SAM" id="Phobius"/>
    </source>
</evidence>
<dbReference type="Proteomes" id="UP000778523">
    <property type="component" value="Unassembled WGS sequence"/>
</dbReference>
<gene>
    <name evidence="4" type="ORF">HJ583_006800</name>
</gene>
<feature type="transmembrane region" description="Helical" evidence="2">
    <location>
        <begin position="61"/>
        <end position="84"/>
    </location>
</feature>
<name>A0ABX2IDX0_9RHOO</name>
<dbReference type="PANTHER" id="PTHR30487:SF0">
    <property type="entry name" value="PREPILIN LEADER PEPTIDASE_N-METHYLTRANSFERASE-RELATED"/>
    <property type="match status" value="1"/>
</dbReference>
<keyword evidence="5" id="KW-1185">Reference proteome</keyword>
<feature type="domain" description="Prepilin type IV endopeptidase peptidase" evidence="3">
    <location>
        <begin position="10"/>
        <end position="120"/>
    </location>
</feature>
<feature type="transmembrane region" description="Helical" evidence="2">
    <location>
        <begin position="104"/>
        <end position="129"/>
    </location>
</feature>
<keyword evidence="2" id="KW-0472">Membrane</keyword>
<organism evidence="4 5">
    <name type="scientific">Uliginosibacterium aquaticum</name>
    <dbReference type="NCBI Taxonomy" id="2731212"/>
    <lineage>
        <taxon>Bacteria</taxon>
        <taxon>Pseudomonadati</taxon>
        <taxon>Pseudomonadota</taxon>
        <taxon>Betaproteobacteria</taxon>
        <taxon>Rhodocyclales</taxon>
        <taxon>Zoogloeaceae</taxon>
        <taxon>Uliginosibacterium</taxon>
    </lineage>
</organism>
<reference evidence="4 5" key="1">
    <citation type="submission" date="2020-06" db="EMBL/GenBank/DDBJ databases">
        <title>Draft genome of Uliginosibacterium sp. IMCC34675.</title>
        <authorList>
            <person name="Song J."/>
        </authorList>
    </citation>
    <scope>NUCLEOTIDE SEQUENCE [LARGE SCALE GENOMIC DNA]</scope>
    <source>
        <strain evidence="4 5">IMCC34675</strain>
    </source>
</reference>
<evidence type="ECO:0000256" key="1">
    <source>
        <dbReference type="ARBA" id="ARBA00005801"/>
    </source>
</evidence>
<dbReference type="EMBL" id="JABCSC020000001">
    <property type="protein sequence ID" value="NSL54726.1"/>
    <property type="molecule type" value="Genomic_DNA"/>
</dbReference>
<feature type="transmembrane region" description="Helical" evidence="2">
    <location>
        <begin position="33"/>
        <end position="54"/>
    </location>
</feature>
<dbReference type="InterPro" id="IPR050882">
    <property type="entry name" value="Prepilin_peptidase/N-MTase"/>
</dbReference>
<evidence type="ECO:0000259" key="3">
    <source>
        <dbReference type="Pfam" id="PF01478"/>
    </source>
</evidence>